<accession>A0A9D2PKB5</accession>
<dbReference type="EMBL" id="DWVZ01000036">
    <property type="protein sequence ID" value="HJC62564.1"/>
    <property type="molecule type" value="Genomic_DNA"/>
</dbReference>
<reference evidence="2" key="2">
    <citation type="submission" date="2021-04" db="EMBL/GenBank/DDBJ databases">
        <authorList>
            <person name="Gilroy R."/>
        </authorList>
    </citation>
    <scope>NUCLEOTIDE SEQUENCE</scope>
    <source>
        <strain evidence="2">ChiBcec2-3848</strain>
    </source>
</reference>
<reference evidence="2" key="1">
    <citation type="journal article" date="2021" name="PeerJ">
        <title>Extensive microbial diversity within the chicken gut microbiome revealed by metagenomics and culture.</title>
        <authorList>
            <person name="Gilroy R."/>
            <person name="Ravi A."/>
            <person name="Getino M."/>
            <person name="Pursley I."/>
            <person name="Horton D.L."/>
            <person name="Alikhan N.F."/>
            <person name="Baker D."/>
            <person name="Gharbi K."/>
            <person name="Hall N."/>
            <person name="Watson M."/>
            <person name="Adriaenssens E.M."/>
            <person name="Foster-Nyarko E."/>
            <person name="Jarju S."/>
            <person name="Secka A."/>
            <person name="Antonio M."/>
            <person name="Oren A."/>
            <person name="Chaudhuri R.R."/>
            <person name="La Ragione R."/>
            <person name="Hildebrand F."/>
            <person name="Pallen M.J."/>
        </authorList>
    </citation>
    <scope>NUCLEOTIDE SEQUENCE</scope>
    <source>
        <strain evidence="2">ChiBcec2-3848</strain>
    </source>
</reference>
<organism evidence="2 3">
    <name type="scientific">Candidatus Blautia merdavium</name>
    <dbReference type="NCBI Taxonomy" id="2838494"/>
    <lineage>
        <taxon>Bacteria</taxon>
        <taxon>Bacillati</taxon>
        <taxon>Bacillota</taxon>
        <taxon>Clostridia</taxon>
        <taxon>Lachnospirales</taxon>
        <taxon>Lachnospiraceae</taxon>
        <taxon>Blautia</taxon>
    </lineage>
</organism>
<proteinExistence type="predicted"/>
<protein>
    <submittedName>
        <fullName evidence="2">Uncharacterized protein</fullName>
    </submittedName>
</protein>
<evidence type="ECO:0000313" key="3">
    <source>
        <dbReference type="Proteomes" id="UP000823886"/>
    </source>
</evidence>
<feature type="signal peptide" evidence="1">
    <location>
        <begin position="1"/>
        <end position="20"/>
    </location>
</feature>
<sequence>MKKKLILMGVAAALVTTAFIGGSLAYFQADGQEVRQQINTPELSIDLMDETTGEKAAESYTFDDAMPGASIDLENKLVVKNTGNTPLYTRVTVTKSWGDGTGEAFEKDFEGESGKIAVTPEEGWYVMENTDGNEENLYLYYRYPVEAGTSTASILKALEISEDLGNRYTDKAVQLSVDADAVQVSSAEDAILAEWGVFPTFDEEGTIISIEE</sequence>
<feature type="chain" id="PRO_5038735119" evidence="1">
    <location>
        <begin position="21"/>
        <end position="212"/>
    </location>
</feature>
<evidence type="ECO:0000313" key="2">
    <source>
        <dbReference type="EMBL" id="HJC62564.1"/>
    </source>
</evidence>
<evidence type="ECO:0000256" key="1">
    <source>
        <dbReference type="SAM" id="SignalP"/>
    </source>
</evidence>
<dbReference type="AlphaFoldDB" id="A0A9D2PKB5"/>
<name>A0A9D2PKB5_9FIRM</name>
<dbReference type="Proteomes" id="UP000823886">
    <property type="component" value="Unassembled WGS sequence"/>
</dbReference>
<keyword evidence="1" id="KW-0732">Signal</keyword>
<gene>
    <name evidence="2" type="ORF">H9753_02940</name>
</gene>
<comment type="caution">
    <text evidence="2">The sequence shown here is derived from an EMBL/GenBank/DDBJ whole genome shotgun (WGS) entry which is preliminary data.</text>
</comment>